<evidence type="ECO:0000256" key="12">
    <source>
        <dbReference type="ARBA" id="ARBA00037649"/>
    </source>
</evidence>
<comment type="catalytic activity">
    <reaction evidence="1">
        <text>Hydrolysis of (1-&gt;3)-beta-D-glucosidic linkages in (1-&gt;3)-beta-D-glucans.</text>
        <dbReference type="EC" id="3.2.1.39"/>
    </reaction>
</comment>
<feature type="signal peptide" evidence="15">
    <location>
        <begin position="1"/>
        <end position="20"/>
    </location>
</feature>
<evidence type="ECO:0000256" key="1">
    <source>
        <dbReference type="ARBA" id="ARBA00000382"/>
    </source>
</evidence>
<dbReference type="Proteomes" id="UP000007148">
    <property type="component" value="Unassembled WGS sequence"/>
</dbReference>
<evidence type="ECO:0000256" key="2">
    <source>
        <dbReference type="ARBA" id="ARBA00004401"/>
    </source>
</evidence>
<keyword evidence="7" id="KW-0472">Membrane</keyword>
<evidence type="ECO:0000256" key="14">
    <source>
        <dbReference type="ARBA" id="ARBA00043078"/>
    </source>
</evidence>
<comment type="similarity">
    <text evidence="3">Belongs to the glycosyl hydrolase 17 family.</text>
</comment>
<dbReference type="GO" id="GO:0005886">
    <property type="term" value="C:plasma membrane"/>
    <property type="evidence" value="ECO:0007669"/>
    <property type="project" value="UniProtKB-SubCell"/>
</dbReference>
<keyword evidence="11" id="KW-0624">Polysaccharide degradation</keyword>
<dbReference type="GO" id="GO:0071555">
    <property type="term" value="P:cell wall organization"/>
    <property type="evidence" value="ECO:0007669"/>
    <property type="project" value="UniProtKB-KW"/>
</dbReference>
<evidence type="ECO:0000256" key="15">
    <source>
        <dbReference type="SAM" id="SignalP"/>
    </source>
</evidence>
<evidence type="ECO:0000256" key="8">
    <source>
        <dbReference type="ARBA" id="ARBA00023180"/>
    </source>
</evidence>
<keyword evidence="10" id="KW-0961">Cell wall biogenesis/degradation</keyword>
<dbReference type="OrthoDB" id="77201at2759"/>
<dbReference type="InParanoid" id="G4T8J2"/>
<accession>G4T8J2</accession>
<dbReference type="InterPro" id="IPR017853">
    <property type="entry name" value="GH"/>
</dbReference>
<dbReference type="HOGENOM" id="CLU_052206_0_0_1"/>
<dbReference type="GO" id="GO:0009277">
    <property type="term" value="C:fungal-type cell wall"/>
    <property type="evidence" value="ECO:0007669"/>
    <property type="project" value="TreeGrafter"/>
</dbReference>
<evidence type="ECO:0000256" key="10">
    <source>
        <dbReference type="ARBA" id="ARBA00023316"/>
    </source>
</evidence>
<keyword evidence="15" id="KW-0732">Signal</keyword>
<evidence type="ECO:0000256" key="3">
    <source>
        <dbReference type="ARBA" id="ARBA00008773"/>
    </source>
</evidence>
<dbReference type="InterPro" id="IPR050732">
    <property type="entry name" value="Beta-glucan_modifiers"/>
</dbReference>
<evidence type="ECO:0000313" key="17">
    <source>
        <dbReference type="Proteomes" id="UP000007148"/>
    </source>
</evidence>
<keyword evidence="6" id="KW-0378">Hydrolase</keyword>
<gene>
    <name evidence="16" type="ORF">PIIN_01469</name>
</gene>
<dbReference type="PANTHER" id="PTHR16631">
    <property type="entry name" value="GLUCAN 1,3-BETA-GLUCOSIDASE"/>
    <property type="match status" value="1"/>
</dbReference>
<keyword evidence="5" id="KW-1003">Cell membrane</keyword>
<evidence type="ECO:0000256" key="9">
    <source>
        <dbReference type="ARBA" id="ARBA00023277"/>
    </source>
</evidence>
<protein>
    <recommendedName>
        <fullName evidence="4">glucan endo-1,3-beta-D-glucosidase</fullName>
        <ecNumber evidence="4">3.2.1.39</ecNumber>
    </recommendedName>
    <alternativeName>
        <fullName evidence="14">Endo-1,3-beta-glucanase btgC</fullName>
    </alternativeName>
    <alternativeName>
        <fullName evidence="13">Laminarinase btgC</fullName>
    </alternativeName>
</protein>
<dbReference type="OMA" id="INAAWHA"/>
<dbReference type="GO" id="GO:0005576">
    <property type="term" value="C:extracellular region"/>
    <property type="evidence" value="ECO:0007669"/>
    <property type="project" value="TreeGrafter"/>
</dbReference>
<name>G4T8J2_SERID</name>
<feature type="chain" id="PRO_5003468268" description="glucan endo-1,3-beta-D-glucosidase" evidence="15">
    <location>
        <begin position="21"/>
        <end position="351"/>
    </location>
</feature>
<dbReference type="EMBL" id="CAFZ01000017">
    <property type="protein sequence ID" value="CCA67640.1"/>
    <property type="molecule type" value="Genomic_DNA"/>
</dbReference>
<dbReference type="AlphaFoldDB" id="G4T8J2"/>
<proteinExistence type="inferred from homology"/>
<reference evidence="16 17" key="1">
    <citation type="journal article" date="2011" name="PLoS Pathog.">
        <title>Endophytic Life Strategies Decoded by Genome and Transcriptome Analyses of the Mutualistic Root Symbiont Piriformospora indica.</title>
        <authorList>
            <person name="Zuccaro A."/>
            <person name="Lahrmann U."/>
            <person name="Guldener U."/>
            <person name="Langen G."/>
            <person name="Pfiffi S."/>
            <person name="Biedenkopf D."/>
            <person name="Wong P."/>
            <person name="Samans B."/>
            <person name="Grimm C."/>
            <person name="Basiewicz M."/>
            <person name="Murat C."/>
            <person name="Martin F."/>
            <person name="Kogel K.H."/>
        </authorList>
    </citation>
    <scope>NUCLEOTIDE SEQUENCE [LARGE SCALE GENOMIC DNA]</scope>
    <source>
        <strain evidence="16 17">DSM 11827</strain>
    </source>
</reference>
<dbReference type="EC" id="3.2.1.39" evidence="4"/>
<evidence type="ECO:0000256" key="6">
    <source>
        <dbReference type="ARBA" id="ARBA00022801"/>
    </source>
</evidence>
<evidence type="ECO:0000256" key="7">
    <source>
        <dbReference type="ARBA" id="ARBA00023136"/>
    </source>
</evidence>
<keyword evidence="8" id="KW-0325">Glycoprotein</keyword>
<dbReference type="GO" id="GO:0009986">
    <property type="term" value="C:cell surface"/>
    <property type="evidence" value="ECO:0007669"/>
    <property type="project" value="TreeGrafter"/>
</dbReference>
<keyword evidence="9" id="KW-0119">Carbohydrate metabolism</keyword>
<dbReference type="GO" id="GO:0000272">
    <property type="term" value="P:polysaccharide catabolic process"/>
    <property type="evidence" value="ECO:0007669"/>
    <property type="project" value="UniProtKB-KW"/>
</dbReference>
<keyword evidence="17" id="KW-1185">Reference proteome</keyword>
<evidence type="ECO:0000256" key="11">
    <source>
        <dbReference type="ARBA" id="ARBA00023326"/>
    </source>
</evidence>
<organism evidence="16 17">
    <name type="scientific">Serendipita indica (strain DSM 11827)</name>
    <name type="common">Root endophyte fungus</name>
    <name type="synonym">Piriformospora indica</name>
    <dbReference type="NCBI Taxonomy" id="1109443"/>
    <lineage>
        <taxon>Eukaryota</taxon>
        <taxon>Fungi</taxon>
        <taxon>Dikarya</taxon>
        <taxon>Basidiomycota</taxon>
        <taxon>Agaricomycotina</taxon>
        <taxon>Agaricomycetes</taxon>
        <taxon>Sebacinales</taxon>
        <taxon>Serendipitaceae</taxon>
        <taxon>Serendipita</taxon>
    </lineage>
</organism>
<evidence type="ECO:0000256" key="13">
    <source>
        <dbReference type="ARBA" id="ARBA00042373"/>
    </source>
</evidence>
<evidence type="ECO:0000313" key="16">
    <source>
        <dbReference type="EMBL" id="CCA67640.1"/>
    </source>
</evidence>
<comment type="subcellular location">
    <subcellularLocation>
        <location evidence="2">Cell membrane</location>
        <topology evidence="2">Single-pass type II membrane protein</topology>
    </subcellularLocation>
</comment>
<comment type="function">
    <text evidence="12">Glucanases play a role in cell expansion during growth, in cell-cell fusion during mating, and in spore release during sporulation. This enzyme may be involved in beta-glucan degradation. Active on laminarin and lichenan.</text>
</comment>
<dbReference type="eggNOG" id="ENOG502RF47">
    <property type="taxonomic scope" value="Eukaryota"/>
</dbReference>
<evidence type="ECO:0000256" key="4">
    <source>
        <dbReference type="ARBA" id="ARBA00012780"/>
    </source>
</evidence>
<dbReference type="SUPFAM" id="SSF51445">
    <property type="entry name" value="(Trans)glycosidases"/>
    <property type="match status" value="1"/>
</dbReference>
<evidence type="ECO:0000256" key="5">
    <source>
        <dbReference type="ARBA" id="ARBA00022475"/>
    </source>
</evidence>
<dbReference type="GO" id="GO:0042973">
    <property type="term" value="F:glucan endo-1,3-beta-D-glucosidase activity"/>
    <property type="evidence" value="ECO:0007669"/>
    <property type="project" value="UniProtKB-EC"/>
</dbReference>
<sequence>MKPILSLLAVASGLFVHANASPLGSQVVLGNANGTDPCFPSLAYKPRDPKSGPPNKKLEEHWCSQESENGFFGFTYATWGCPSLTQMQSDFGRMRNQFKARYVRMYGWCEDGDFLTRITNAAFSQGVGLHGTIWFGFDGGDAWKKRRDQFFALFKSNPLAAYTFRTLDVGSEPLFDWVLPPKALALEILSVKKTLAPYGIKVSISEMQYGYSVQGDSQMVLDAEDVVHAHQLQFFDKDATTGDKALPSILSSTNWFVSKTNKTRKIIYSQTGWPTNTKVWKPNSPKAVASVQSAKGFYQVLDSSCEQFKKITPLGGVGWFWHIWKDDMLDGWGLIDWNGNPKWNFAPRTSC</sequence>
<dbReference type="PANTHER" id="PTHR16631:SF17">
    <property type="entry name" value="GLUCAN ENDO-1,3-BETA-GLUCOSIDASE BTGC"/>
    <property type="match status" value="1"/>
</dbReference>
<comment type="caution">
    <text evidence="16">The sequence shown here is derived from an EMBL/GenBank/DDBJ whole genome shotgun (WGS) entry which is preliminary data.</text>
</comment>